<gene>
    <name evidence="2" type="ORF">B7C62_02540</name>
</gene>
<keyword evidence="1" id="KW-0472">Membrane</keyword>
<protein>
    <recommendedName>
        <fullName evidence="4">DUF4064 domain-containing protein</fullName>
    </recommendedName>
</protein>
<keyword evidence="1" id="KW-1133">Transmembrane helix</keyword>
<dbReference type="NCBIfam" id="NF047765">
    <property type="entry name" value="LIC_13387_fam"/>
    <property type="match status" value="1"/>
</dbReference>
<dbReference type="EMBL" id="CP020563">
    <property type="protein sequence ID" value="ARF71257.1"/>
    <property type="molecule type" value="Genomic_DNA"/>
</dbReference>
<keyword evidence="1" id="KW-0812">Transmembrane</keyword>
<dbReference type="Proteomes" id="UP000192251">
    <property type="component" value="Chromosome"/>
</dbReference>
<dbReference type="RefSeq" id="WP_084744652.1">
    <property type="nucleotide sequence ID" value="NZ_CP020563.1"/>
</dbReference>
<dbReference type="AlphaFoldDB" id="A0ABC8BLR3"/>
<dbReference type="InterPro" id="IPR058068">
    <property type="entry name" value="LIC_13387-like"/>
</dbReference>
<feature type="transmembrane region" description="Helical" evidence="1">
    <location>
        <begin position="21"/>
        <end position="44"/>
    </location>
</feature>
<feature type="transmembrane region" description="Helical" evidence="1">
    <location>
        <begin position="108"/>
        <end position="127"/>
    </location>
</feature>
<accession>A0ABC8BLR3</accession>
<sequence>MTSTSTPRPLSPAAPVRPFKVGAYGFVFLGLGHLALSAVTASAARTPEQDAADRAMRESTFALFGLERTTLDVTNGMSVAMALFNIACGLLLLTAVRRAPALVEQRTAFGWIALAASLAALATALLLLPVPPIAVLTVTSCAFALSLRRAAARTAPTARAAAGA</sequence>
<name>A0ABC8BLR3_9ACTN</name>
<evidence type="ECO:0000313" key="2">
    <source>
        <dbReference type="EMBL" id="ARF71257.1"/>
    </source>
</evidence>
<evidence type="ECO:0000313" key="3">
    <source>
        <dbReference type="Proteomes" id="UP000192251"/>
    </source>
</evidence>
<reference evidence="2 3" key="1">
    <citation type="submission" date="2017-04" db="EMBL/GenBank/DDBJ databases">
        <title>The complete genome sequence of Streptomyces albolongus YIM 101047, the producer of novel bafilomycins and novel odoriferous sesquiterpenoids.</title>
        <authorList>
            <person name="Yin M."/>
            <person name="Jiang Y."/>
        </authorList>
    </citation>
    <scope>NUCLEOTIDE SEQUENCE [LARGE SCALE GENOMIC DNA]</scope>
    <source>
        <strain evidence="2 3">YIM 101047</strain>
    </source>
</reference>
<feature type="transmembrane region" description="Helical" evidence="1">
    <location>
        <begin position="76"/>
        <end position="96"/>
    </location>
</feature>
<proteinExistence type="predicted"/>
<evidence type="ECO:0008006" key="4">
    <source>
        <dbReference type="Google" id="ProtNLM"/>
    </source>
</evidence>
<evidence type="ECO:0000256" key="1">
    <source>
        <dbReference type="SAM" id="Phobius"/>
    </source>
</evidence>
<keyword evidence="3" id="KW-1185">Reference proteome</keyword>
<dbReference type="KEGG" id="kab:B7C62_02540"/>
<organism evidence="2 3">
    <name type="scientific">Kitasatospora albolonga</name>
    <dbReference type="NCBI Taxonomy" id="68173"/>
    <lineage>
        <taxon>Bacteria</taxon>
        <taxon>Bacillati</taxon>
        <taxon>Actinomycetota</taxon>
        <taxon>Actinomycetes</taxon>
        <taxon>Kitasatosporales</taxon>
        <taxon>Streptomycetaceae</taxon>
        <taxon>Kitasatospora</taxon>
    </lineage>
</organism>